<dbReference type="UniPathway" id="UPA00053">
    <property type="reaction ID" value="UER00087"/>
</dbReference>
<protein>
    <recommendedName>
        <fullName evidence="3">Shikimate dehydrogenase (NADP(+))</fullName>
        <shortName evidence="3">SDH</shortName>
        <ecNumber evidence="3">1.1.1.25</ecNumber>
    </recommendedName>
</protein>
<dbReference type="GO" id="GO:0009073">
    <property type="term" value="P:aromatic amino acid family biosynthetic process"/>
    <property type="evidence" value="ECO:0007669"/>
    <property type="project" value="UniProtKB-KW"/>
</dbReference>
<dbReference type="OMA" id="RHWVADI"/>
<dbReference type="Gene3D" id="3.40.50.10860">
    <property type="entry name" value="Leucine Dehydrogenase, chain A, domain 1"/>
    <property type="match status" value="1"/>
</dbReference>
<dbReference type="GO" id="GO:0009423">
    <property type="term" value="P:chorismate biosynthetic process"/>
    <property type="evidence" value="ECO:0007669"/>
    <property type="project" value="UniProtKB-UniRule"/>
</dbReference>
<feature type="binding site" evidence="3">
    <location>
        <position position="128"/>
    </location>
    <ligand>
        <name>shikimate</name>
        <dbReference type="ChEBI" id="CHEBI:36208"/>
    </ligand>
</feature>
<feature type="domain" description="Shikimate dehydrogenase substrate binding N-terminal" evidence="4">
    <location>
        <begin position="43"/>
        <end position="130"/>
    </location>
</feature>
<dbReference type="Pfam" id="PF08501">
    <property type="entry name" value="Shikimate_dh_N"/>
    <property type="match status" value="1"/>
</dbReference>
<comment type="caution">
    <text evidence="3">Lacks conserved residue(s) required for the propagation of feature annotation.</text>
</comment>
<evidence type="ECO:0000313" key="6">
    <source>
        <dbReference type="EMBL" id="CCH88373.1"/>
    </source>
</evidence>
<feature type="binding site" evidence="3">
    <location>
        <position position="261"/>
    </location>
    <ligand>
        <name>NADP(+)</name>
        <dbReference type="ChEBI" id="CHEBI:58349"/>
    </ligand>
</feature>
<sequence length="327" mass="34446">MTQRAPGLAPARTLWSPEAVTHQLVHRPEAFVTPPSRSVLVGLVGSGIGPSLTPPMHEREADQLGIRYLYRRFDLDDLQLPAEAVGDLLAATRLAGFDGLNVTHPCKQLVLQHLDELTADAAALGAVNTVVFRDGRAIGHNTDWSGFARSFDRGLPDVALDDVVLLGAGGAGAAVAHALLTLGVGRLTMLDVDGERARSLADALSVRFAADRAVSGDLGDLEPSLAAADGLVHATPTGMAAHPGLPLPAALLRPPLWVADVVYRPLATELVRTARAAGCRVLDGGGMAVYQAVDAFRLFTDVEPDVERMLAHFTELVGEPVPDARVS</sequence>
<comment type="catalytic activity">
    <reaction evidence="3">
        <text>shikimate + NADP(+) = 3-dehydroshikimate + NADPH + H(+)</text>
        <dbReference type="Rhea" id="RHEA:17737"/>
        <dbReference type="ChEBI" id="CHEBI:15378"/>
        <dbReference type="ChEBI" id="CHEBI:16630"/>
        <dbReference type="ChEBI" id="CHEBI:36208"/>
        <dbReference type="ChEBI" id="CHEBI:57783"/>
        <dbReference type="ChEBI" id="CHEBI:58349"/>
        <dbReference type="EC" id="1.1.1.25"/>
    </reaction>
</comment>
<accession>I4EYB0</accession>
<evidence type="ECO:0000256" key="2">
    <source>
        <dbReference type="ARBA" id="ARBA00023141"/>
    </source>
</evidence>
<feature type="binding site" evidence="3">
    <location>
        <position position="143"/>
    </location>
    <ligand>
        <name>shikimate</name>
        <dbReference type="ChEBI" id="CHEBI:36208"/>
    </ligand>
</feature>
<keyword evidence="2 3" id="KW-0057">Aromatic amino acid biosynthesis</keyword>
<dbReference type="EC" id="1.1.1.25" evidence="3"/>
<dbReference type="SUPFAM" id="SSF51735">
    <property type="entry name" value="NAD(P)-binding Rossmann-fold domains"/>
    <property type="match status" value="1"/>
</dbReference>
<dbReference type="SUPFAM" id="SSF53223">
    <property type="entry name" value="Aminoacid dehydrogenase-like, N-terminal domain"/>
    <property type="match status" value="1"/>
</dbReference>
<dbReference type="HAMAP" id="MF_00222">
    <property type="entry name" value="Shikimate_DH_AroE"/>
    <property type="match status" value="1"/>
</dbReference>
<dbReference type="InterPro" id="IPR022893">
    <property type="entry name" value="Shikimate_DH_fam"/>
</dbReference>
<dbReference type="GO" id="GO:0050661">
    <property type="term" value="F:NADP binding"/>
    <property type="evidence" value="ECO:0007669"/>
    <property type="project" value="TreeGrafter"/>
</dbReference>
<keyword evidence="7" id="KW-1185">Reference proteome</keyword>
<proteinExistence type="inferred from homology"/>
<feature type="binding site" evidence="3">
    <location>
        <position position="284"/>
    </location>
    <ligand>
        <name>NADP(+)</name>
        <dbReference type="ChEBI" id="CHEBI:58349"/>
    </ligand>
</feature>
<feature type="binding site" evidence="3">
    <location>
        <begin position="51"/>
        <end position="53"/>
    </location>
    <ligand>
        <name>shikimate</name>
        <dbReference type="ChEBI" id="CHEBI:36208"/>
    </ligand>
</feature>
<dbReference type="InterPro" id="IPR036291">
    <property type="entry name" value="NAD(P)-bd_dom_sf"/>
</dbReference>
<dbReference type="PATRIC" id="fig|477641.3.peg.2800"/>
<comment type="function">
    <text evidence="3">Involved in the biosynthesis of the chorismate, which leads to the biosynthesis of aromatic amino acids. Catalyzes the reversible NADPH linked reduction of 3-dehydroshikimate (DHSA) to yield shikimate (SA).</text>
</comment>
<comment type="pathway">
    <text evidence="1 3">Metabolic intermediate biosynthesis; chorismate biosynthesis; chorismate from D-erythrose 4-phosphate and phosphoenolpyruvate: step 4/7.</text>
</comment>
<dbReference type="NCBIfam" id="NF009201">
    <property type="entry name" value="PRK12549.1"/>
    <property type="match status" value="1"/>
</dbReference>
<evidence type="ECO:0000256" key="3">
    <source>
        <dbReference type="HAMAP-Rule" id="MF_00222"/>
    </source>
</evidence>
<evidence type="ECO:0000259" key="5">
    <source>
        <dbReference type="Pfam" id="PF18317"/>
    </source>
</evidence>
<dbReference type="eggNOG" id="COG0169">
    <property type="taxonomic scope" value="Bacteria"/>
</dbReference>
<keyword evidence="3" id="KW-0521">NADP</keyword>
<dbReference type="GO" id="GO:0008652">
    <property type="term" value="P:amino acid biosynthetic process"/>
    <property type="evidence" value="ECO:0007669"/>
    <property type="project" value="UniProtKB-KW"/>
</dbReference>
<dbReference type="AlphaFoldDB" id="I4EYB0"/>
<dbReference type="HOGENOM" id="CLU_044063_4_3_11"/>
<reference evidence="6 7" key="1">
    <citation type="journal article" date="2012" name="J. Bacteriol.">
        <title>Genome Sequence of Radiation-Resistant Modestobacter marinus Strain BC501, a Representative Actinobacterium That Thrives on Calcareous Stone Surfaces.</title>
        <authorList>
            <person name="Normand P."/>
            <person name="Gury J."/>
            <person name="Pujic P."/>
            <person name="Chouaia B."/>
            <person name="Crotti E."/>
            <person name="Brusetti L."/>
            <person name="Daffonchio D."/>
            <person name="Vacherie B."/>
            <person name="Barbe V."/>
            <person name="Medigue C."/>
            <person name="Calteau A."/>
            <person name="Ghodhbane-Gtari F."/>
            <person name="Essoussi I."/>
            <person name="Nouioui I."/>
            <person name="Abbassi-Ghozzi I."/>
            <person name="Gtari M."/>
        </authorList>
    </citation>
    <scope>NUCLEOTIDE SEQUENCE [LARGE SCALE GENOMIC DNA]</scope>
    <source>
        <strain evidence="7">BC 501</strain>
    </source>
</reference>
<dbReference type="CDD" id="cd01065">
    <property type="entry name" value="NAD_bind_Shikimate_DH"/>
    <property type="match status" value="1"/>
</dbReference>
<feature type="binding site" evidence="3">
    <location>
        <position position="291"/>
    </location>
    <ligand>
        <name>shikimate</name>
        <dbReference type="ChEBI" id="CHEBI:36208"/>
    </ligand>
</feature>
<dbReference type="GO" id="GO:0004764">
    <property type="term" value="F:shikimate 3-dehydrogenase (NADP+) activity"/>
    <property type="evidence" value="ECO:0007669"/>
    <property type="project" value="UniProtKB-UniRule"/>
</dbReference>
<dbReference type="Pfam" id="PF18317">
    <property type="entry name" value="SDH_C"/>
    <property type="match status" value="1"/>
</dbReference>
<comment type="similarity">
    <text evidence="3">Belongs to the shikimate dehydrogenase family.</text>
</comment>
<feature type="domain" description="SDH C-terminal" evidence="5">
    <location>
        <begin position="286"/>
        <end position="311"/>
    </location>
</feature>
<dbReference type="STRING" id="477641.MODMU_2945"/>
<dbReference type="InterPro" id="IPR041121">
    <property type="entry name" value="SDH_C"/>
</dbReference>
<feature type="binding site" evidence="3">
    <location>
        <position position="263"/>
    </location>
    <ligand>
        <name>shikimate</name>
        <dbReference type="ChEBI" id="CHEBI:36208"/>
    </ligand>
</feature>
<gene>
    <name evidence="3 6" type="primary">aroE</name>
    <name evidence="6" type="ordered locus">MODMU_2945</name>
</gene>
<dbReference type="InterPro" id="IPR046346">
    <property type="entry name" value="Aminoacid_DH-like_N_sf"/>
</dbReference>
<dbReference type="OrthoDB" id="9776868at2"/>
<evidence type="ECO:0000313" key="7">
    <source>
        <dbReference type="Proteomes" id="UP000006461"/>
    </source>
</evidence>
<comment type="subunit">
    <text evidence="3">Homodimer.</text>
</comment>
<dbReference type="Proteomes" id="UP000006461">
    <property type="component" value="Chromosome"/>
</dbReference>
<dbReference type="GO" id="GO:0005829">
    <property type="term" value="C:cytosol"/>
    <property type="evidence" value="ECO:0007669"/>
    <property type="project" value="TreeGrafter"/>
</dbReference>
<evidence type="ECO:0000259" key="4">
    <source>
        <dbReference type="Pfam" id="PF08501"/>
    </source>
</evidence>
<dbReference type="InterPro" id="IPR013708">
    <property type="entry name" value="Shikimate_DH-bd_N"/>
</dbReference>
<evidence type="ECO:0000256" key="1">
    <source>
        <dbReference type="ARBA" id="ARBA00004871"/>
    </source>
</evidence>
<feature type="active site" description="Proton acceptor" evidence="3">
    <location>
        <position position="107"/>
    </location>
</feature>
<feature type="binding site" evidence="3">
    <location>
        <position position="103"/>
    </location>
    <ligand>
        <name>shikimate</name>
        <dbReference type="ChEBI" id="CHEBI:36208"/>
    </ligand>
</feature>
<dbReference type="EMBL" id="FO203431">
    <property type="protein sequence ID" value="CCH88373.1"/>
    <property type="molecule type" value="Genomic_DNA"/>
</dbReference>
<keyword evidence="3 6" id="KW-0560">Oxidoreductase</keyword>
<dbReference type="KEGG" id="mmar:MODMU_2945"/>
<keyword evidence="3" id="KW-0028">Amino-acid biosynthesis</keyword>
<organism evidence="6 7">
    <name type="scientific">Modestobacter italicus (strain DSM 44449 / CECT 9708 / BC 501)</name>
    <dbReference type="NCBI Taxonomy" id="2732864"/>
    <lineage>
        <taxon>Bacteria</taxon>
        <taxon>Bacillati</taxon>
        <taxon>Actinomycetota</taxon>
        <taxon>Actinomycetes</taxon>
        <taxon>Geodermatophilales</taxon>
        <taxon>Geodermatophilaceae</taxon>
        <taxon>Modestobacter</taxon>
    </lineage>
</organism>
<name>I4EYB0_MODI5</name>
<dbReference type="Gene3D" id="3.40.50.720">
    <property type="entry name" value="NAD(P)-binding Rossmann-like Domain"/>
    <property type="match status" value="1"/>
</dbReference>
<dbReference type="PANTHER" id="PTHR21089:SF1">
    <property type="entry name" value="BIFUNCTIONAL 3-DEHYDROQUINATE DEHYDRATASE_SHIKIMATE DEHYDROGENASE, CHLOROPLASTIC"/>
    <property type="match status" value="1"/>
</dbReference>
<dbReference type="GO" id="GO:0019632">
    <property type="term" value="P:shikimate metabolic process"/>
    <property type="evidence" value="ECO:0007669"/>
    <property type="project" value="TreeGrafter"/>
</dbReference>
<feature type="binding site" evidence="3">
    <location>
        <begin position="167"/>
        <end position="171"/>
    </location>
    <ligand>
        <name>NADP(+)</name>
        <dbReference type="ChEBI" id="CHEBI:58349"/>
    </ligand>
</feature>
<dbReference type="PANTHER" id="PTHR21089">
    <property type="entry name" value="SHIKIMATE DEHYDROGENASE"/>
    <property type="match status" value="1"/>
</dbReference>
<dbReference type="NCBIfam" id="NF001319">
    <property type="entry name" value="PRK00258.3-3"/>
    <property type="match status" value="1"/>
</dbReference>